<proteinExistence type="predicted"/>
<sequence>MADSIETVDPYGDIILVVGTNEGQKKLRVSSERLSNSSPVFKALLGPQYSEGNTIRTSEKPIEVALPDDDADSMRLVCILTHRTDIPDQDTNVSVERLLAFAIVVDKYHISGALRFQSQGLLLSCLCRIPDPANAAPSSSLRSLDRFAHRVETAIIRPDVHGILVAAAYLLKEPSAFKVATEKFINDGRLVSGYLDEPFWSRLPIRLIVVLAERAVRKTWHQGIIPGLDLAPFLQIHDAMA</sequence>
<evidence type="ECO:0000313" key="2">
    <source>
        <dbReference type="EMBL" id="KXT00046.1"/>
    </source>
</evidence>
<dbReference type="OrthoDB" id="3650604at2759"/>
<organism evidence="2 3">
    <name type="scientific">Pseudocercospora eumusae</name>
    <dbReference type="NCBI Taxonomy" id="321146"/>
    <lineage>
        <taxon>Eukaryota</taxon>
        <taxon>Fungi</taxon>
        <taxon>Dikarya</taxon>
        <taxon>Ascomycota</taxon>
        <taxon>Pezizomycotina</taxon>
        <taxon>Dothideomycetes</taxon>
        <taxon>Dothideomycetidae</taxon>
        <taxon>Mycosphaerellales</taxon>
        <taxon>Mycosphaerellaceae</taxon>
        <taxon>Pseudocercospora</taxon>
    </lineage>
</organism>
<feature type="domain" description="BTB" evidence="1">
    <location>
        <begin position="12"/>
        <end position="90"/>
    </location>
</feature>
<comment type="caution">
    <text evidence="2">The sequence shown here is derived from an EMBL/GenBank/DDBJ whole genome shotgun (WGS) entry which is preliminary data.</text>
</comment>
<evidence type="ECO:0000259" key="1">
    <source>
        <dbReference type="PROSITE" id="PS50097"/>
    </source>
</evidence>
<accession>A0A139HC90</accession>
<evidence type="ECO:0000313" key="3">
    <source>
        <dbReference type="Proteomes" id="UP000070133"/>
    </source>
</evidence>
<keyword evidence="3" id="KW-1185">Reference proteome</keyword>
<dbReference type="PROSITE" id="PS50097">
    <property type="entry name" value="BTB"/>
    <property type="match status" value="1"/>
</dbReference>
<protein>
    <recommendedName>
        <fullName evidence="1">BTB domain-containing protein</fullName>
    </recommendedName>
</protein>
<dbReference type="EMBL" id="LFZN01000081">
    <property type="protein sequence ID" value="KXT00046.1"/>
    <property type="molecule type" value="Genomic_DNA"/>
</dbReference>
<dbReference type="STRING" id="321146.A0A139HC90"/>
<dbReference type="Proteomes" id="UP000070133">
    <property type="component" value="Unassembled WGS sequence"/>
</dbReference>
<name>A0A139HC90_9PEZI</name>
<dbReference type="InterPro" id="IPR011333">
    <property type="entry name" value="SKP1/BTB/POZ_sf"/>
</dbReference>
<dbReference type="InterPro" id="IPR000210">
    <property type="entry name" value="BTB/POZ_dom"/>
</dbReference>
<gene>
    <name evidence="2" type="ORF">AC578_4869</name>
</gene>
<dbReference type="Gene3D" id="3.30.710.10">
    <property type="entry name" value="Potassium Channel Kv1.1, Chain A"/>
    <property type="match status" value="1"/>
</dbReference>
<reference evidence="2 3" key="1">
    <citation type="submission" date="2015-07" db="EMBL/GenBank/DDBJ databases">
        <title>Comparative genomics of the Sigatoka disease complex on banana suggests a link between parallel evolutionary changes in Pseudocercospora fijiensis and Pseudocercospora eumusae and increased virulence on the banana host.</title>
        <authorList>
            <person name="Chang T.-C."/>
            <person name="Salvucci A."/>
            <person name="Crous P.W."/>
            <person name="Stergiopoulos I."/>
        </authorList>
    </citation>
    <scope>NUCLEOTIDE SEQUENCE [LARGE SCALE GENOMIC DNA]</scope>
    <source>
        <strain evidence="2 3">CBS 114824</strain>
    </source>
</reference>
<dbReference type="AlphaFoldDB" id="A0A139HC90"/>